<feature type="coiled-coil region" evidence="4">
    <location>
        <begin position="279"/>
        <end position="373"/>
    </location>
</feature>
<evidence type="ECO:0000256" key="5">
    <source>
        <dbReference type="SAM" id="MobiDB-lite"/>
    </source>
</evidence>
<dbReference type="OrthoDB" id="2441647at2759"/>
<feature type="coiled-coil region" evidence="4">
    <location>
        <begin position="67"/>
        <end position="108"/>
    </location>
</feature>
<dbReference type="InterPro" id="IPR039008">
    <property type="entry name" value="IF_rod_dom"/>
</dbReference>
<reference evidence="8" key="1">
    <citation type="submission" date="2025-08" db="UniProtKB">
        <authorList>
            <consortium name="RefSeq"/>
        </authorList>
    </citation>
    <scope>IDENTIFICATION</scope>
</reference>
<dbReference type="InterPro" id="IPR002957">
    <property type="entry name" value="Keratin_I"/>
</dbReference>
<protein>
    <submittedName>
        <fullName evidence="8">Keratin, type I cytoskeletal 13-like</fullName>
    </submittedName>
</protein>
<dbReference type="PANTHER" id="PTHR23239:SF367">
    <property type="entry name" value="KERATIN 15-RELATED"/>
    <property type="match status" value="1"/>
</dbReference>
<dbReference type="Gene3D" id="1.20.5.170">
    <property type="match status" value="1"/>
</dbReference>
<dbReference type="PROSITE" id="PS51842">
    <property type="entry name" value="IF_ROD_2"/>
    <property type="match status" value="1"/>
</dbReference>
<feature type="domain" description="IF rod" evidence="6">
    <location>
        <begin position="70"/>
        <end position="381"/>
    </location>
</feature>
<dbReference type="SMART" id="SM01391">
    <property type="entry name" value="Filament"/>
    <property type="match status" value="1"/>
</dbReference>
<gene>
    <name evidence="8" type="primary">LOC114861016</name>
</gene>
<dbReference type="KEGG" id="bspl:114861016"/>
<accession>A0A6P7NDE8</accession>
<dbReference type="GeneID" id="114861016"/>
<dbReference type="FunFam" id="1.20.5.170:FF:000002">
    <property type="entry name" value="Type I keratin KA11"/>
    <property type="match status" value="1"/>
</dbReference>
<dbReference type="PRINTS" id="PR01248">
    <property type="entry name" value="TYPE1KERATIN"/>
</dbReference>
<name>A0A6P7NDE8_BETSP</name>
<dbReference type="SUPFAM" id="SSF64593">
    <property type="entry name" value="Intermediate filament protein, coiled coil region"/>
    <property type="match status" value="2"/>
</dbReference>
<feature type="coiled-coil region" evidence="4">
    <location>
        <begin position="180"/>
        <end position="218"/>
    </location>
</feature>
<keyword evidence="1" id="KW-0416">Keratin</keyword>
<dbReference type="PANTHER" id="PTHR23239">
    <property type="entry name" value="INTERMEDIATE FILAMENT"/>
    <property type="match status" value="1"/>
</dbReference>
<evidence type="ECO:0000256" key="1">
    <source>
        <dbReference type="ARBA" id="ARBA00022744"/>
    </source>
</evidence>
<dbReference type="InParanoid" id="A0A6P7NDE8"/>
<dbReference type="Proteomes" id="UP000515150">
    <property type="component" value="Chromosome 8"/>
</dbReference>
<evidence type="ECO:0000256" key="4">
    <source>
        <dbReference type="SAM" id="Coils"/>
    </source>
</evidence>
<feature type="compositionally biased region" description="Low complexity" evidence="5">
    <location>
        <begin position="1"/>
        <end position="13"/>
    </location>
</feature>
<organism evidence="7 8">
    <name type="scientific">Betta splendens</name>
    <name type="common">Siamese fighting fish</name>
    <dbReference type="NCBI Taxonomy" id="158456"/>
    <lineage>
        <taxon>Eukaryota</taxon>
        <taxon>Metazoa</taxon>
        <taxon>Chordata</taxon>
        <taxon>Craniata</taxon>
        <taxon>Vertebrata</taxon>
        <taxon>Euteleostomi</taxon>
        <taxon>Actinopterygii</taxon>
        <taxon>Neopterygii</taxon>
        <taxon>Teleostei</taxon>
        <taxon>Neoteleostei</taxon>
        <taxon>Acanthomorphata</taxon>
        <taxon>Anabantaria</taxon>
        <taxon>Anabantiformes</taxon>
        <taxon>Anabantoidei</taxon>
        <taxon>Osphronemidae</taxon>
        <taxon>Betta</taxon>
    </lineage>
</organism>
<evidence type="ECO:0000313" key="7">
    <source>
        <dbReference type="Proteomes" id="UP000515150"/>
    </source>
</evidence>
<dbReference type="RefSeq" id="XP_029015819.1">
    <property type="nucleotide sequence ID" value="XM_029159986.3"/>
</dbReference>
<dbReference type="Gene3D" id="1.20.5.1160">
    <property type="entry name" value="Vasodilator-stimulated phosphoprotein"/>
    <property type="match status" value="1"/>
</dbReference>
<keyword evidence="3 4" id="KW-0175">Coiled coil</keyword>
<dbReference type="Pfam" id="PF00038">
    <property type="entry name" value="Filament"/>
    <property type="match status" value="1"/>
</dbReference>
<keyword evidence="7" id="KW-1185">Reference proteome</keyword>
<dbReference type="FunCoup" id="A0A6P7NDE8">
    <property type="interactions" value="5"/>
</dbReference>
<dbReference type="AlphaFoldDB" id="A0A6P7NDE8"/>
<evidence type="ECO:0000259" key="6">
    <source>
        <dbReference type="PROSITE" id="PS51842"/>
    </source>
</evidence>
<evidence type="ECO:0000256" key="2">
    <source>
        <dbReference type="ARBA" id="ARBA00022754"/>
    </source>
</evidence>
<dbReference type="GO" id="GO:0005882">
    <property type="term" value="C:intermediate filament"/>
    <property type="evidence" value="ECO:0007669"/>
    <property type="project" value="UniProtKB-KW"/>
</dbReference>
<dbReference type="Gene3D" id="1.20.5.500">
    <property type="entry name" value="Single helix bin"/>
    <property type="match status" value="1"/>
</dbReference>
<proteinExistence type="predicted"/>
<evidence type="ECO:0000313" key="8">
    <source>
        <dbReference type="RefSeq" id="XP_029015819.1"/>
    </source>
</evidence>
<evidence type="ECO:0000256" key="3">
    <source>
        <dbReference type="ARBA" id="ARBA00023054"/>
    </source>
</evidence>
<sequence>MSLSSTNFTSYSSRRAPSMHAGSGGSGVVISRASAPRSFSSASVGFSAGGSSSVGGGFNLADAVDITDNKKAAMQNLNDRLAAYLQKVRSLEKANADLELKIRHFLESKSSPDSRDYSAYFVTIQDLQGKILDSTRTNGSIGLAIDNAKLAADDFRIKYENELNMRQGVEADIVGLRRVLDDLTLQRSDLEMLIEGLRDELIHLKKNHEEDLLNLRTQVGGQVNVEVDAAPQQDLTAVMSEIREHYENVAAKKQKDLEAWFQAKSEDITKEVAVSTESIQSSRSEITELKRTLQSLEIELQSQRSMKSSLEATLAETQNRYSIMLAGYQQQVTSLEAQLVQLKDDLGRQAQEYQMLLDIKTRLQQEIEEYRRLLDGDGSASSSSSSKTTTTTTRKVVIVTKEIVDGEEIRSDVVES</sequence>
<dbReference type="GO" id="GO:0005198">
    <property type="term" value="F:structural molecule activity"/>
    <property type="evidence" value="ECO:0007669"/>
    <property type="project" value="InterPro"/>
</dbReference>
<dbReference type="FunFam" id="1.20.5.500:FF:000001">
    <property type="entry name" value="Type II keratin 23"/>
    <property type="match status" value="1"/>
</dbReference>
<feature type="region of interest" description="Disordered" evidence="5">
    <location>
        <begin position="1"/>
        <end position="27"/>
    </location>
</feature>
<keyword evidence="2" id="KW-0403">Intermediate filament</keyword>
<dbReference type="FunFam" id="1.20.5.1160:FF:000002">
    <property type="entry name" value="Type I keratin 10"/>
    <property type="match status" value="1"/>
</dbReference>